<gene>
    <name evidence="2" type="ORF">D3868_03165</name>
</gene>
<feature type="domain" description="AB hydrolase-1" evidence="1">
    <location>
        <begin position="107"/>
        <end position="345"/>
    </location>
</feature>
<accession>A0A4D8QHI2</accession>
<proteinExistence type="predicted"/>
<sequence length="371" mass="39526">MAVLRVGTAPSTSCCSPVPAARHCNSEEADHAAFHMLFRQIASMPLEGPLMRSGLALAAGLLAGLWLDTRRRTNRAEQEHPPSGHFMSVGGTRLHYLDHGPKDGAAPPVVFLHGNGTTADDWALSLLDEAARHRRCVCFDRPGHGYSEATPRREAGPAAQAALLRAATRKLGLERPIVVGHSLAGTVALAWALDFPEEIGGLVILSAFTHPTSRLDFLPLLGPAIPAAGPLLSHTVLPPLDRLILPALMRRIFEPNPVPPSYDALPPDLLLRPTQLEAAAAQLAALIPGVAAMAPRYSEIRCPMSVVAGREDRIVDPHAHAVQLHNAVAGSTLHLLAETGHMPQHARPDAVMAAIERVERAMTAESAHAEA</sequence>
<name>A0A4D8QHI2_AZOBR</name>
<keyword evidence="2" id="KW-0378">Hydrolase</keyword>
<protein>
    <submittedName>
        <fullName evidence="2">Alpha/beta hydrolase</fullName>
    </submittedName>
</protein>
<reference evidence="2 3" key="1">
    <citation type="submission" date="2018-09" db="EMBL/GenBank/DDBJ databases">
        <title>Whole genome based analysis of evolution and adaptive divergence in Indian and Brazilian strains of Azospirillum brasilense.</title>
        <authorList>
            <person name="Singh C."/>
            <person name="Tripathi A.K."/>
        </authorList>
    </citation>
    <scope>NUCLEOTIDE SEQUENCE [LARGE SCALE GENOMIC DNA]</scope>
    <source>
        <strain evidence="2 3">MTCC4038</strain>
    </source>
</reference>
<evidence type="ECO:0000313" key="3">
    <source>
        <dbReference type="Proteomes" id="UP000298774"/>
    </source>
</evidence>
<dbReference type="InterPro" id="IPR000073">
    <property type="entry name" value="AB_hydrolase_1"/>
</dbReference>
<dbReference type="Pfam" id="PF00561">
    <property type="entry name" value="Abhydrolase_1"/>
    <property type="match status" value="1"/>
</dbReference>
<evidence type="ECO:0000313" key="2">
    <source>
        <dbReference type="EMBL" id="QCO08133.1"/>
    </source>
</evidence>
<dbReference type="InterPro" id="IPR029058">
    <property type="entry name" value="AB_hydrolase_fold"/>
</dbReference>
<dbReference type="InterPro" id="IPR050266">
    <property type="entry name" value="AB_hydrolase_sf"/>
</dbReference>
<dbReference type="PRINTS" id="PR00111">
    <property type="entry name" value="ABHYDROLASE"/>
</dbReference>
<dbReference type="PANTHER" id="PTHR43798">
    <property type="entry name" value="MONOACYLGLYCEROL LIPASE"/>
    <property type="match status" value="1"/>
</dbReference>
<dbReference type="SUPFAM" id="SSF53474">
    <property type="entry name" value="alpha/beta-Hydrolases"/>
    <property type="match status" value="1"/>
</dbReference>
<dbReference type="EMBL" id="CP032339">
    <property type="protein sequence ID" value="QCO08133.1"/>
    <property type="molecule type" value="Genomic_DNA"/>
</dbReference>
<evidence type="ECO:0000259" key="1">
    <source>
        <dbReference type="Pfam" id="PF00561"/>
    </source>
</evidence>
<dbReference type="Proteomes" id="UP000298774">
    <property type="component" value="Chromosome"/>
</dbReference>
<dbReference type="AlphaFoldDB" id="A0A4D8QHI2"/>
<dbReference type="Gene3D" id="3.40.50.1820">
    <property type="entry name" value="alpha/beta hydrolase"/>
    <property type="match status" value="1"/>
</dbReference>
<dbReference type="GO" id="GO:0016787">
    <property type="term" value="F:hydrolase activity"/>
    <property type="evidence" value="ECO:0007669"/>
    <property type="project" value="UniProtKB-KW"/>
</dbReference>
<organism evidence="2 3">
    <name type="scientific">Azospirillum brasilense</name>
    <dbReference type="NCBI Taxonomy" id="192"/>
    <lineage>
        <taxon>Bacteria</taxon>
        <taxon>Pseudomonadati</taxon>
        <taxon>Pseudomonadota</taxon>
        <taxon>Alphaproteobacteria</taxon>
        <taxon>Rhodospirillales</taxon>
        <taxon>Azospirillaceae</taxon>
        <taxon>Azospirillum</taxon>
    </lineage>
</organism>